<proteinExistence type="predicted"/>
<dbReference type="RefSeq" id="WP_274153018.1">
    <property type="nucleotide sequence ID" value="NZ_CP117812.1"/>
</dbReference>
<protein>
    <submittedName>
        <fullName evidence="2">Glycosyltransferase family A protein</fullName>
    </submittedName>
</protein>
<dbReference type="EMBL" id="CP117812">
    <property type="protein sequence ID" value="WDE98192.1"/>
    <property type="molecule type" value="Genomic_DNA"/>
</dbReference>
<evidence type="ECO:0000313" key="3">
    <source>
        <dbReference type="Proteomes" id="UP001214250"/>
    </source>
</evidence>
<dbReference type="PANTHER" id="PTHR22916:SF3">
    <property type="entry name" value="UDP-GLCNAC:BETAGAL BETA-1,3-N-ACETYLGLUCOSAMINYLTRANSFERASE-LIKE PROTEIN 1"/>
    <property type="match status" value="1"/>
</dbReference>
<dbReference type="InterPro" id="IPR029044">
    <property type="entry name" value="Nucleotide-diphossugar_trans"/>
</dbReference>
<dbReference type="Proteomes" id="UP001214250">
    <property type="component" value="Chromosome 2"/>
</dbReference>
<keyword evidence="3" id="KW-1185">Reference proteome</keyword>
<dbReference type="Gene3D" id="3.90.550.10">
    <property type="entry name" value="Spore Coat Polysaccharide Biosynthesis Protein SpsA, Chain A"/>
    <property type="match status" value="1"/>
</dbReference>
<dbReference type="InterPro" id="IPR001173">
    <property type="entry name" value="Glyco_trans_2-like"/>
</dbReference>
<name>A0ABY7VVT6_9BACT</name>
<accession>A0ABY7VVT6</accession>
<sequence>MTSIIITAFNYEKYLERAIRSAIKQSIKDYEIIVVNDCSTDRTKEILDNYTDEVRVYNLEKNVGLSAARNFGLRKAKGQFVTFLDADDYIHSDLLYTSSLFLYENNDLDAISVDYHLVDERGNHIEMINADKSPIACGILFRKDQLFEIGLYDECFLAREEEDLRIRFLKKYKITRIPIPLYRYRMHQRNLTKDDKKMDVFKDQLERKHV</sequence>
<dbReference type="CDD" id="cd00761">
    <property type="entry name" value="Glyco_tranf_GTA_type"/>
    <property type="match status" value="1"/>
</dbReference>
<feature type="domain" description="Glycosyltransferase 2-like" evidence="1">
    <location>
        <begin position="3"/>
        <end position="119"/>
    </location>
</feature>
<organism evidence="2 3">
    <name type="scientific">Lentisphaera profundi</name>
    <dbReference type="NCBI Taxonomy" id="1658616"/>
    <lineage>
        <taxon>Bacteria</taxon>
        <taxon>Pseudomonadati</taxon>
        <taxon>Lentisphaerota</taxon>
        <taxon>Lentisphaeria</taxon>
        <taxon>Lentisphaerales</taxon>
        <taxon>Lentisphaeraceae</taxon>
        <taxon>Lentisphaera</taxon>
    </lineage>
</organism>
<gene>
    <name evidence="2" type="ORF">PQO03_20455</name>
</gene>
<dbReference type="PANTHER" id="PTHR22916">
    <property type="entry name" value="GLYCOSYLTRANSFERASE"/>
    <property type="match status" value="1"/>
</dbReference>
<evidence type="ECO:0000313" key="2">
    <source>
        <dbReference type="EMBL" id="WDE98192.1"/>
    </source>
</evidence>
<dbReference type="Pfam" id="PF00535">
    <property type="entry name" value="Glycos_transf_2"/>
    <property type="match status" value="1"/>
</dbReference>
<evidence type="ECO:0000259" key="1">
    <source>
        <dbReference type="Pfam" id="PF00535"/>
    </source>
</evidence>
<reference evidence="2 3" key="1">
    <citation type="submission" date="2023-02" db="EMBL/GenBank/DDBJ databases">
        <title>Genome sequence of Lentisphaera profundi SAORIC-696.</title>
        <authorList>
            <person name="Kim e."/>
            <person name="Cho J.-C."/>
            <person name="Choi A."/>
            <person name="Kang I."/>
        </authorList>
    </citation>
    <scope>NUCLEOTIDE SEQUENCE [LARGE SCALE GENOMIC DNA]</scope>
    <source>
        <strain evidence="2 3">SAORIC-696</strain>
    </source>
</reference>
<dbReference type="SUPFAM" id="SSF53448">
    <property type="entry name" value="Nucleotide-diphospho-sugar transferases"/>
    <property type="match status" value="1"/>
</dbReference>